<evidence type="ECO:0000313" key="2">
    <source>
        <dbReference type="EMBL" id="CEK11568.1"/>
    </source>
</evidence>
<accession>A0A0A8US68</accession>
<name>A0A0A8US68_LEGHA</name>
<feature type="transmembrane region" description="Helical" evidence="1">
    <location>
        <begin position="144"/>
        <end position="168"/>
    </location>
</feature>
<dbReference type="KEGG" id="lha:LHA_2562"/>
<keyword evidence="1" id="KW-0472">Membrane</keyword>
<dbReference type="Proteomes" id="UP000032803">
    <property type="component" value="Chromosome I"/>
</dbReference>
<proteinExistence type="predicted"/>
<evidence type="ECO:0000313" key="3">
    <source>
        <dbReference type="Proteomes" id="UP000032803"/>
    </source>
</evidence>
<keyword evidence="1" id="KW-0812">Transmembrane</keyword>
<feature type="transmembrane region" description="Helical" evidence="1">
    <location>
        <begin position="28"/>
        <end position="52"/>
    </location>
</feature>
<feature type="transmembrane region" description="Helical" evidence="1">
    <location>
        <begin position="120"/>
        <end position="137"/>
    </location>
</feature>
<evidence type="ECO:0000256" key="1">
    <source>
        <dbReference type="SAM" id="Phobius"/>
    </source>
</evidence>
<sequence>MPMFMSKLYNVIEHYDQYGVHRLNGLKVVYILLILFLVNFLFSIPNPYFYYFYLPITALGAEMVGETLEEKYFLLFSCLIIAIVTVFLFDIFAVSPFFWIFAFFYSAFLYLVAIDNRRHTLVIVPIALSLGAYSLLYREINISFYTVLSNCLTTILSMIIIFAALVLFPRSYYFRLWLRALLLLINQTLEHLLAMQNQRRIKYDPIQGHLIHLVQYANMLPHSFPTFSILKINLLMNKLHLLVCVTEEMALIMEGERFQRFINELDIFKKAIAKEKPCTLLKTSLPILDDLIQSWNYICSKL</sequence>
<reference evidence="3" key="1">
    <citation type="submission" date="2014-09" db="EMBL/GenBank/DDBJ databases">
        <authorList>
            <person name="Gomez-Valero L."/>
        </authorList>
    </citation>
    <scope>NUCLEOTIDE SEQUENCE [LARGE SCALE GENOMIC DNA]</scope>
    <source>
        <strain evidence="3">ATCC35250</strain>
    </source>
</reference>
<gene>
    <name evidence="2" type="ORF">LHA_2562</name>
</gene>
<keyword evidence="3" id="KW-1185">Reference proteome</keyword>
<organism evidence="2 3">
    <name type="scientific">Legionella hackeliae</name>
    <dbReference type="NCBI Taxonomy" id="449"/>
    <lineage>
        <taxon>Bacteria</taxon>
        <taxon>Pseudomonadati</taxon>
        <taxon>Pseudomonadota</taxon>
        <taxon>Gammaproteobacteria</taxon>
        <taxon>Legionellales</taxon>
        <taxon>Legionellaceae</taxon>
        <taxon>Legionella</taxon>
    </lineage>
</organism>
<feature type="transmembrane region" description="Helical" evidence="1">
    <location>
        <begin position="72"/>
        <end position="89"/>
    </location>
</feature>
<keyword evidence="1" id="KW-1133">Transmembrane helix</keyword>
<feature type="transmembrane region" description="Helical" evidence="1">
    <location>
        <begin position="96"/>
        <end position="114"/>
    </location>
</feature>
<dbReference type="AlphaFoldDB" id="A0A0A8US68"/>
<protein>
    <recommendedName>
        <fullName evidence="4">Phage minor tail protein</fullName>
    </recommendedName>
</protein>
<dbReference type="STRING" id="449.LHA_2562"/>
<evidence type="ECO:0008006" key="4">
    <source>
        <dbReference type="Google" id="ProtNLM"/>
    </source>
</evidence>
<dbReference type="EMBL" id="LN681225">
    <property type="protein sequence ID" value="CEK11568.1"/>
    <property type="molecule type" value="Genomic_DNA"/>
</dbReference>
<dbReference type="HOGENOM" id="CLU_896576_0_0_6"/>